<sequence length="202" mass="22458">MCQITPSELAVLINYDTTHEIQFVSVTGGRLVKGRNLRFQHRCNGIAHNLQNLYLTSNTALYVYSMNALHGEFLNKLYEDTSGDYTVHMCAISPKGDKIFVSNLLDHKVLTLSRAGTMLHTFADVYLIGPCNLHVTELGHVLVCGSRSNTILQLDREGKKKLATLDTRSDGLEGPCSVFYNMSTASFIVGLSFSKIHVFKVK</sequence>
<reference evidence="1" key="1">
    <citation type="journal article" date="2019" name="bioRxiv">
        <title>The Genome of the Zebra Mussel, Dreissena polymorpha: A Resource for Invasive Species Research.</title>
        <authorList>
            <person name="McCartney M.A."/>
            <person name="Auch B."/>
            <person name="Kono T."/>
            <person name="Mallez S."/>
            <person name="Zhang Y."/>
            <person name="Obille A."/>
            <person name="Becker A."/>
            <person name="Abrahante J.E."/>
            <person name="Garbe J."/>
            <person name="Badalamenti J.P."/>
            <person name="Herman A."/>
            <person name="Mangelson H."/>
            <person name="Liachko I."/>
            <person name="Sullivan S."/>
            <person name="Sone E.D."/>
            <person name="Koren S."/>
            <person name="Silverstein K.A.T."/>
            <person name="Beckman K.B."/>
            <person name="Gohl D.M."/>
        </authorList>
    </citation>
    <scope>NUCLEOTIDE SEQUENCE</scope>
    <source>
        <strain evidence="1">Duluth1</strain>
        <tissue evidence="1">Whole animal</tissue>
    </source>
</reference>
<reference evidence="1" key="2">
    <citation type="submission" date="2020-11" db="EMBL/GenBank/DDBJ databases">
        <authorList>
            <person name="McCartney M.A."/>
            <person name="Auch B."/>
            <person name="Kono T."/>
            <person name="Mallez S."/>
            <person name="Becker A."/>
            <person name="Gohl D.M."/>
            <person name="Silverstein K.A.T."/>
            <person name="Koren S."/>
            <person name="Bechman K.B."/>
            <person name="Herman A."/>
            <person name="Abrahante J.E."/>
            <person name="Garbe J."/>
        </authorList>
    </citation>
    <scope>NUCLEOTIDE SEQUENCE</scope>
    <source>
        <strain evidence="1">Duluth1</strain>
        <tissue evidence="1">Whole animal</tissue>
    </source>
</reference>
<dbReference type="Gene3D" id="2.120.10.30">
    <property type="entry name" value="TolB, C-terminal domain"/>
    <property type="match status" value="1"/>
</dbReference>
<accession>A0A9D4C7A4</accession>
<proteinExistence type="predicted"/>
<evidence type="ECO:0000313" key="2">
    <source>
        <dbReference type="Proteomes" id="UP000828390"/>
    </source>
</evidence>
<name>A0A9D4C7A4_DREPO</name>
<evidence type="ECO:0000313" key="1">
    <source>
        <dbReference type="EMBL" id="KAH3718396.1"/>
    </source>
</evidence>
<dbReference type="EMBL" id="JAIWYP010000013">
    <property type="protein sequence ID" value="KAH3718396.1"/>
    <property type="molecule type" value="Genomic_DNA"/>
</dbReference>
<comment type="caution">
    <text evidence="1">The sequence shown here is derived from an EMBL/GenBank/DDBJ whole genome shotgun (WGS) entry which is preliminary data.</text>
</comment>
<keyword evidence="2" id="KW-1185">Reference proteome</keyword>
<dbReference type="InterPro" id="IPR011042">
    <property type="entry name" value="6-blade_b-propeller_TolB-like"/>
</dbReference>
<gene>
    <name evidence="1" type="ORF">DPMN_061200</name>
</gene>
<dbReference type="SUPFAM" id="SSF63825">
    <property type="entry name" value="YWTD domain"/>
    <property type="match status" value="1"/>
</dbReference>
<dbReference type="Proteomes" id="UP000828390">
    <property type="component" value="Unassembled WGS sequence"/>
</dbReference>
<protein>
    <submittedName>
        <fullName evidence="1">Uncharacterized protein</fullName>
    </submittedName>
</protein>
<dbReference type="AlphaFoldDB" id="A0A9D4C7A4"/>
<organism evidence="1 2">
    <name type="scientific">Dreissena polymorpha</name>
    <name type="common">Zebra mussel</name>
    <name type="synonym">Mytilus polymorpha</name>
    <dbReference type="NCBI Taxonomy" id="45954"/>
    <lineage>
        <taxon>Eukaryota</taxon>
        <taxon>Metazoa</taxon>
        <taxon>Spiralia</taxon>
        <taxon>Lophotrochozoa</taxon>
        <taxon>Mollusca</taxon>
        <taxon>Bivalvia</taxon>
        <taxon>Autobranchia</taxon>
        <taxon>Heteroconchia</taxon>
        <taxon>Euheterodonta</taxon>
        <taxon>Imparidentia</taxon>
        <taxon>Neoheterodontei</taxon>
        <taxon>Myida</taxon>
        <taxon>Dreissenoidea</taxon>
        <taxon>Dreissenidae</taxon>
        <taxon>Dreissena</taxon>
    </lineage>
</organism>